<evidence type="ECO:0000256" key="1">
    <source>
        <dbReference type="SAM" id="MobiDB-lite"/>
    </source>
</evidence>
<proteinExistence type="predicted"/>
<feature type="compositionally biased region" description="Low complexity" evidence="1">
    <location>
        <begin position="261"/>
        <end position="274"/>
    </location>
</feature>
<feature type="compositionally biased region" description="Polar residues" evidence="1">
    <location>
        <begin position="195"/>
        <end position="204"/>
    </location>
</feature>
<organism evidence="3 4">
    <name type="scientific">Meloidogyne javanica</name>
    <name type="common">Root-knot nematode worm</name>
    <dbReference type="NCBI Taxonomy" id="6303"/>
    <lineage>
        <taxon>Eukaryota</taxon>
        <taxon>Metazoa</taxon>
        <taxon>Ecdysozoa</taxon>
        <taxon>Nematoda</taxon>
        <taxon>Chromadorea</taxon>
        <taxon>Rhabditida</taxon>
        <taxon>Tylenchina</taxon>
        <taxon>Tylenchomorpha</taxon>
        <taxon>Tylenchoidea</taxon>
        <taxon>Meloidogynidae</taxon>
        <taxon>Meloidogyninae</taxon>
        <taxon>Meloidogyne</taxon>
        <taxon>Meloidogyne incognita group</taxon>
    </lineage>
</organism>
<dbReference type="CDD" id="cd06674">
    <property type="entry name" value="PDZ11_MUPP1-PDZ9_PATJ-like"/>
    <property type="match status" value="1"/>
</dbReference>
<dbReference type="PANTHER" id="PTHR19964:SF92">
    <property type="entry name" value="PATJ HOMOLOG"/>
    <property type="match status" value="1"/>
</dbReference>
<dbReference type="CDD" id="cd00136">
    <property type="entry name" value="PDZ_canonical"/>
    <property type="match status" value="1"/>
</dbReference>
<protein>
    <submittedName>
        <fullName evidence="4">PDZ domain-containing protein</fullName>
    </submittedName>
</protein>
<evidence type="ECO:0000259" key="2">
    <source>
        <dbReference type="PROSITE" id="PS50106"/>
    </source>
</evidence>
<keyword evidence="3" id="KW-1185">Reference proteome</keyword>
<feature type="domain" description="PDZ" evidence="2">
    <location>
        <begin position="317"/>
        <end position="388"/>
    </location>
</feature>
<sequence>MEQQQSQFLQKCPIQIGQETLIEIDKDGKGLGLSIVGGSDTVLGTVIIHEVYPDGAAAIDGRLKPGDQVFEAGKGLGISIVGRKNEPGVYVSEIVKGGVADTDGRLMQGDQILAVNNHDVANWMQEDVATVLKTCIGKVSLKIGRWKLTETAQRVRSAQPPSNNTENNNNSIEETTQMPLQQQQNINESNNNSQDLLKQQNGSNRDPPPPAPIPAGTKLPPPTLQITLHDENNQQQNLSGRTDLSPVSEEDLKSIAETVASEETISGITTTSSSQRRPISQLPNSGSASTSSSTNIQQQPSAAFRSDLKEAGCDSLLIALKKDEGQQWGMGIGKRPRGILVGSSAAEKLAIGDRIMAVNAHEVTTQHSAVTYIRSSGNSVTLQISRPAKLSTTTTSSNN</sequence>
<feature type="region of interest" description="Disordered" evidence="1">
    <location>
        <begin position="192"/>
        <end position="225"/>
    </location>
</feature>
<name>A0A915M031_MELJA</name>
<feature type="compositionally biased region" description="Polar residues" evidence="1">
    <location>
        <begin position="152"/>
        <end position="161"/>
    </location>
</feature>
<dbReference type="InterPro" id="IPR051342">
    <property type="entry name" value="PDZ_scaffold"/>
</dbReference>
<accession>A0A915M031</accession>
<dbReference type="Pfam" id="PF00595">
    <property type="entry name" value="PDZ"/>
    <property type="match status" value="2"/>
</dbReference>
<dbReference type="InterPro" id="IPR001478">
    <property type="entry name" value="PDZ"/>
</dbReference>
<feature type="compositionally biased region" description="Pro residues" evidence="1">
    <location>
        <begin position="206"/>
        <end position="223"/>
    </location>
</feature>
<feature type="compositionally biased region" description="Low complexity" evidence="1">
    <location>
        <begin position="283"/>
        <end position="301"/>
    </location>
</feature>
<dbReference type="SUPFAM" id="SSF50156">
    <property type="entry name" value="PDZ domain-like"/>
    <property type="match status" value="3"/>
</dbReference>
<feature type="domain" description="PDZ" evidence="2">
    <location>
        <begin position="21"/>
        <end position="70"/>
    </location>
</feature>
<dbReference type="WBParaSite" id="scaffold2111_cov152.g4273">
    <property type="protein sequence ID" value="scaffold2111_cov152.g4273"/>
    <property type="gene ID" value="scaffold2111_cov152.g4273"/>
</dbReference>
<feature type="domain" description="PDZ" evidence="2">
    <location>
        <begin position="71"/>
        <end position="147"/>
    </location>
</feature>
<dbReference type="SMART" id="SM00228">
    <property type="entry name" value="PDZ"/>
    <property type="match status" value="2"/>
</dbReference>
<dbReference type="PANTHER" id="PTHR19964">
    <property type="entry name" value="MULTIPLE PDZ DOMAIN PROTEIN"/>
    <property type="match status" value="1"/>
</dbReference>
<dbReference type="Proteomes" id="UP000887561">
    <property type="component" value="Unplaced"/>
</dbReference>
<feature type="compositionally biased region" description="Low complexity" evidence="1">
    <location>
        <begin position="162"/>
        <end position="171"/>
    </location>
</feature>
<feature type="region of interest" description="Disordered" evidence="1">
    <location>
        <begin position="257"/>
        <end position="301"/>
    </location>
</feature>
<evidence type="ECO:0000313" key="4">
    <source>
        <dbReference type="WBParaSite" id="scaffold2111_cov152.g4273"/>
    </source>
</evidence>
<dbReference type="PROSITE" id="PS50106">
    <property type="entry name" value="PDZ"/>
    <property type="match status" value="3"/>
</dbReference>
<dbReference type="AlphaFoldDB" id="A0A915M031"/>
<dbReference type="InterPro" id="IPR036034">
    <property type="entry name" value="PDZ_sf"/>
</dbReference>
<reference evidence="4" key="1">
    <citation type="submission" date="2022-11" db="UniProtKB">
        <authorList>
            <consortium name="WormBaseParasite"/>
        </authorList>
    </citation>
    <scope>IDENTIFICATION</scope>
</reference>
<dbReference type="Gene3D" id="2.30.42.10">
    <property type="match status" value="3"/>
</dbReference>
<feature type="region of interest" description="Disordered" evidence="1">
    <location>
        <begin position="152"/>
        <end position="171"/>
    </location>
</feature>
<evidence type="ECO:0000313" key="3">
    <source>
        <dbReference type="Proteomes" id="UP000887561"/>
    </source>
</evidence>